<gene>
    <name evidence="7" type="ORF">PSON_ATCC_30995.1.T0890214</name>
</gene>
<protein>
    <recommendedName>
        <fullName evidence="6">RING-type domain-containing protein</fullName>
    </recommendedName>
</protein>
<dbReference type="Proteomes" id="UP000692954">
    <property type="component" value="Unassembled WGS sequence"/>
</dbReference>
<comment type="caution">
    <text evidence="7">The sequence shown here is derived from an EMBL/GenBank/DDBJ whole genome shotgun (WGS) entry which is preliminary data.</text>
</comment>
<evidence type="ECO:0000256" key="2">
    <source>
        <dbReference type="ARBA" id="ARBA00022771"/>
    </source>
</evidence>
<evidence type="ECO:0000256" key="4">
    <source>
        <dbReference type="PROSITE-ProRule" id="PRU00175"/>
    </source>
</evidence>
<accession>A0A8S1PZ76</accession>
<proteinExistence type="predicted"/>
<feature type="transmembrane region" description="Helical" evidence="5">
    <location>
        <begin position="369"/>
        <end position="388"/>
    </location>
</feature>
<feature type="domain" description="RING-type" evidence="6">
    <location>
        <begin position="465"/>
        <end position="509"/>
    </location>
</feature>
<keyword evidence="5" id="KW-0812">Transmembrane</keyword>
<feature type="transmembrane region" description="Helical" evidence="5">
    <location>
        <begin position="61"/>
        <end position="79"/>
    </location>
</feature>
<evidence type="ECO:0000256" key="1">
    <source>
        <dbReference type="ARBA" id="ARBA00022723"/>
    </source>
</evidence>
<keyword evidence="5" id="KW-1133">Transmembrane helix</keyword>
<dbReference type="PROSITE" id="PS50089">
    <property type="entry name" value="ZF_RING_2"/>
    <property type="match status" value="1"/>
</dbReference>
<keyword evidence="3" id="KW-0862">Zinc</keyword>
<dbReference type="GO" id="GO:0016567">
    <property type="term" value="P:protein ubiquitination"/>
    <property type="evidence" value="ECO:0007669"/>
    <property type="project" value="TreeGrafter"/>
</dbReference>
<keyword evidence="1" id="KW-0479">Metal-binding</keyword>
<dbReference type="SMART" id="SM00184">
    <property type="entry name" value="RING"/>
    <property type="match status" value="1"/>
</dbReference>
<dbReference type="PANTHER" id="PTHR45969:SF69">
    <property type="entry name" value="FINGER DOMAIN PROTEIN, PUTATIVE (AFU_ORTHOLOGUE AFUA_3G12190)-RELATED"/>
    <property type="match status" value="1"/>
</dbReference>
<evidence type="ECO:0000256" key="5">
    <source>
        <dbReference type="SAM" id="Phobius"/>
    </source>
</evidence>
<dbReference type="AlphaFoldDB" id="A0A8S1PZ76"/>
<evidence type="ECO:0000256" key="3">
    <source>
        <dbReference type="ARBA" id="ARBA00022833"/>
    </source>
</evidence>
<evidence type="ECO:0000313" key="7">
    <source>
        <dbReference type="EMBL" id="CAD8107808.1"/>
    </source>
</evidence>
<dbReference type="EMBL" id="CAJJDN010000089">
    <property type="protein sequence ID" value="CAD8107808.1"/>
    <property type="molecule type" value="Genomic_DNA"/>
</dbReference>
<dbReference type="Pfam" id="PF13639">
    <property type="entry name" value="zf-RING_2"/>
    <property type="match status" value="1"/>
</dbReference>
<reference evidence="7" key="1">
    <citation type="submission" date="2021-01" db="EMBL/GenBank/DDBJ databases">
        <authorList>
            <consortium name="Genoscope - CEA"/>
            <person name="William W."/>
        </authorList>
    </citation>
    <scope>NUCLEOTIDE SEQUENCE</scope>
</reference>
<feature type="transmembrane region" description="Helical" evidence="5">
    <location>
        <begin position="326"/>
        <end position="345"/>
    </location>
</feature>
<keyword evidence="2 4" id="KW-0863">Zinc-finger</keyword>
<name>A0A8S1PZ76_9CILI</name>
<evidence type="ECO:0000259" key="6">
    <source>
        <dbReference type="PROSITE" id="PS50089"/>
    </source>
</evidence>
<dbReference type="InterPro" id="IPR001841">
    <property type="entry name" value="Znf_RING"/>
</dbReference>
<dbReference type="OrthoDB" id="8062037at2759"/>
<sequence>MKRDSRNRYNKSQCQLKQQPFIKFRFLLFSHYVLMLIQLAAFFMTAIFLLRKPQSYEFNHLFTFLIVLLLTIFGCTLYQHKLIFDVKQRFHNNTQEYELNQGIYESTIKFFYFFTNQEKLKIIRLLNIYNSVVILLIIQNILNLQIEEYHKKQNNLSFDLSKSINYLIILISDQPMMIVICILSLILAFAFIIFEIYKLVFFLILSYNKCSSFTYYSSSISRTPKKTIVKARRLCLITIIFNLSKSIILFVMISSTPNSTSLTLIASNIFYHLFFVFFQLLLLQQINSIYYNLKNRQENKIPNICYDDHSKFINSLFRINNFQNKMFSLFLIICVLFTLVGSLIYERNIITSRYAIFFYEDFIQFDCQLFQFIFLALMIFKFSLEPFWKDFSFKLFFQNQSQVLQDQQFNQIDQQSIEISVQQLSIDYRKFNQKKNPNSLELLSLTNVRNYFIYNVELQNKSFECTICLEQINQSEIPIIQLKCHNTHIFHEKCIRDWLQQNKKCPLCNTQFIIE</sequence>
<dbReference type="PANTHER" id="PTHR45969">
    <property type="entry name" value="RING ZINC FINGER PROTEIN-RELATED"/>
    <property type="match status" value="1"/>
</dbReference>
<feature type="transmembrane region" description="Helical" evidence="5">
    <location>
        <begin position="126"/>
        <end position="146"/>
    </location>
</feature>
<feature type="transmembrane region" description="Helical" evidence="5">
    <location>
        <begin position="234"/>
        <end position="253"/>
    </location>
</feature>
<keyword evidence="5" id="KW-0472">Membrane</keyword>
<feature type="transmembrane region" description="Helical" evidence="5">
    <location>
        <begin position="265"/>
        <end position="283"/>
    </location>
</feature>
<dbReference type="GO" id="GO:0008270">
    <property type="term" value="F:zinc ion binding"/>
    <property type="evidence" value="ECO:0007669"/>
    <property type="project" value="UniProtKB-KW"/>
</dbReference>
<feature type="transmembrane region" description="Helical" evidence="5">
    <location>
        <begin position="26"/>
        <end position="49"/>
    </location>
</feature>
<feature type="transmembrane region" description="Helical" evidence="5">
    <location>
        <begin position="166"/>
        <end position="194"/>
    </location>
</feature>
<evidence type="ECO:0000313" key="8">
    <source>
        <dbReference type="Proteomes" id="UP000692954"/>
    </source>
</evidence>
<organism evidence="7 8">
    <name type="scientific">Paramecium sonneborni</name>
    <dbReference type="NCBI Taxonomy" id="65129"/>
    <lineage>
        <taxon>Eukaryota</taxon>
        <taxon>Sar</taxon>
        <taxon>Alveolata</taxon>
        <taxon>Ciliophora</taxon>
        <taxon>Intramacronucleata</taxon>
        <taxon>Oligohymenophorea</taxon>
        <taxon>Peniculida</taxon>
        <taxon>Parameciidae</taxon>
        <taxon>Paramecium</taxon>
    </lineage>
</organism>
<dbReference type="GO" id="GO:0061630">
    <property type="term" value="F:ubiquitin protein ligase activity"/>
    <property type="evidence" value="ECO:0007669"/>
    <property type="project" value="TreeGrafter"/>
</dbReference>
<keyword evidence="8" id="KW-1185">Reference proteome</keyword>